<dbReference type="InterPro" id="IPR000160">
    <property type="entry name" value="GGDEF_dom"/>
</dbReference>
<keyword evidence="2" id="KW-0812">Transmembrane</keyword>
<protein>
    <recommendedName>
        <fullName evidence="1">diguanylate cyclase</fullName>
        <ecNumber evidence="1">2.7.7.65</ecNumber>
    </recommendedName>
</protein>
<feature type="transmembrane region" description="Helical" evidence="2">
    <location>
        <begin position="146"/>
        <end position="165"/>
    </location>
</feature>
<feature type="transmembrane region" description="Helical" evidence="2">
    <location>
        <begin position="6"/>
        <end position="24"/>
    </location>
</feature>
<dbReference type="PROSITE" id="PS50887">
    <property type="entry name" value="GGDEF"/>
    <property type="match status" value="1"/>
</dbReference>
<dbReference type="NCBIfam" id="TIGR00254">
    <property type="entry name" value="GGDEF"/>
    <property type="match status" value="1"/>
</dbReference>
<dbReference type="GO" id="GO:1902201">
    <property type="term" value="P:negative regulation of bacterial-type flagellum-dependent cell motility"/>
    <property type="evidence" value="ECO:0007669"/>
    <property type="project" value="TreeGrafter"/>
</dbReference>
<proteinExistence type="predicted"/>
<keyword evidence="2" id="KW-1133">Transmembrane helix</keyword>
<dbReference type="InterPro" id="IPR029787">
    <property type="entry name" value="Nucleotide_cyclase"/>
</dbReference>
<name>A0A175R2B5_9HYPH</name>
<comment type="caution">
    <text evidence="4">The sequence shown here is derived from an EMBL/GenBank/DDBJ whole genome shotgun (WGS) entry which is preliminary data.</text>
</comment>
<dbReference type="SUPFAM" id="SSF55073">
    <property type="entry name" value="Nucleotide cyclase"/>
    <property type="match status" value="1"/>
</dbReference>
<dbReference type="PANTHER" id="PTHR45138">
    <property type="entry name" value="REGULATORY COMPONENTS OF SENSORY TRANSDUCTION SYSTEM"/>
    <property type="match status" value="1"/>
</dbReference>
<feature type="transmembrane region" description="Helical" evidence="2">
    <location>
        <begin position="90"/>
        <end position="110"/>
    </location>
</feature>
<feature type="transmembrane region" description="Helical" evidence="2">
    <location>
        <begin position="65"/>
        <end position="83"/>
    </location>
</feature>
<dbReference type="GO" id="GO:0005886">
    <property type="term" value="C:plasma membrane"/>
    <property type="evidence" value="ECO:0007669"/>
    <property type="project" value="TreeGrafter"/>
</dbReference>
<dbReference type="GO" id="GO:0052621">
    <property type="term" value="F:diguanylate cyclase activity"/>
    <property type="evidence" value="ECO:0007669"/>
    <property type="project" value="UniProtKB-EC"/>
</dbReference>
<dbReference type="Gene3D" id="3.30.70.270">
    <property type="match status" value="1"/>
</dbReference>
<dbReference type="InterPro" id="IPR050469">
    <property type="entry name" value="Diguanylate_Cyclase"/>
</dbReference>
<dbReference type="GO" id="GO:0043709">
    <property type="term" value="P:cell adhesion involved in single-species biofilm formation"/>
    <property type="evidence" value="ECO:0007669"/>
    <property type="project" value="TreeGrafter"/>
</dbReference>
<feature type="transmembrane region" description="Helical" evidence="2">
    <location>
        <begin position="116"/>
        <end position="134"/>
    </location>
</feature>
<reference evidence="4 5" key="1">
    <citation type="journal article" date="2016" name="Front. Microbiol.">
        <title>Genomic Resource of Rice Seed Associated Bacteria.</title>
        <authorList>
            <person name="Midha S."/>
            <person name="Bansal K."/>
            <person name="Sharma S."/>
            <person name="Kumar N."/>
            <person name="Patil P.P."/>
            <person name="Chaudhry V."/>
            <person name="Patil P.B."/>
        </authorList>
    </citation>
    <scope>NUCLEOTIDE SEQUENCE [LARGE SCALE GENOMIC DNA]</scope>
    <source>
        <strain evidence="4 5">NS226</strain>
    </source>
</reference>
<feature type="domain" description="GGDEF" evidence="3">
    <location>
        <begin position="246"/>
        <end position="378"/>
    </location>
</feature>
<dbReference type="Pfam" id="PF00990">
    <property type="entry name" value="GGDEF"/>
    <property type="match status" value="1"/>
</dbReference>
<dbReference type="RefSeq" id="WP_058636680.1">
    <property type="nucleotide sequence ID" value="NZ_LDPZ01000070.1"/>
</dbReference>
<dbReference type="PATRIC" id="fig|401562.3.peg.4730"/>
<accession>A0A175R2B5</accession>
<evidence type="ECO:0000256" key="1">
    <source>
        <dbReference type="ARBA" id="ARBA00012528"/>
    </source>
</evidence>
<feature type="transmembrane region" description="Helical" evidence="2">
    <location>
        <begin position="31"/>
        <end position="53"/>
    </location>
</feature>
<evidence type="ECO:0000313" key="4">
    <source>
        <dbReference type="EMBL" id="KTQ84627.1"/>
    </source>
</evidence>
<evidence type="ECO:0000259" key="3">
    <source>
        <dbReference type="PROSITE" id="PS50887"/>
    </source>
</evidence>
<dbReference type="Proteomes" id="UP000078272">
    <property type="component" value="Unassembled WGS sequence"/>
</dbReference>
<sequence>MQADILAWAVPAIFLAFGIGFAALGRVGPGLYAWSLCFTLASLAYGSTVIPVSEGAVFKPLFEDFLFLLSLSGANLALAARMGRRPRFEILAALIVASMGSAGLALVLTGNAKLEIFAIQTGCALIMVTAASHMGPRSARGIDQALFWLCLLVAASLALQNLVFLSSPLDPPMSVANWRESPWAFVFQLSGAATGVAMAFAVLVAIGMDLIDHHRRSSDLDALTLVLNRRGFERRVAELRRPAGQVPAALILADLDFFKQINDRHGHEAGDAVICGFAALLGEMAGPNGCVCRFGGEEFALFERGLSLSEARDLASRMQRALSQVRWPFELSEVQVTASFGVVALAPGEHLWDAAGRADKLLYVAKSHGRNRVVADSIAPARMPMEPALYPSP</sequence>
<dbReference type="AlphaFoldDB" id="A0A175R2B5"/>
<dbReference type="PANTHER" id="PTHR45138:SF2">
    <property type="entry name" value="DIGUANYLATE CYCLASE VDCA"/>
    <property type="match status" value="1"/>
</dbReference>
<keyword evidence="2" id="KW-0472">Membrane</keyword>
<organism evidence="4 5">
    <name type="scientific">Aureimonas ureilytica</name>
    <dbReference type="NCBI Taxonomy" id="401562"/>
    <lineage>
        <taxon>Bacteria</taxon>
        <taxon>Pseudomonadati</taxon>
        <taxon>Pseudomonadota</taxon>
        <taxon>Alphaproteobacteria</taxon>
        <taxon>Hyphomicrobiales</taxon>
        <taxon>Aurantimonadaceae</taxon>
        <taxon>Aureimonas</taxon>
    </lineage>
</organism>
<dbReference type="InterPro" id="IPR043128">
    <property type="entry name" value="Rev_trsase/Diguanyl_cyclase"/>
</dbReference>
<evidence type="ECO:0000256" key="2">
    <source>
        <dbReference type="SAM" id="Phobius"/>
    </source>
</evidence>
<dbReference type="EC" id="2.7.7.65" evidence="1"/>
<dbReference type="SMART" id="SM00267">
    <property type="entry name" value="GGDEF"/>
    <property type="match status" value="1"/>
</dbReference>
<feature type="transmembrane region" description="Helical" evidence="2">
    <location>
        <begin position="185"/>
        <end position="206"/>
    </location>
</feature>
<evidence type="ECO:0000313" key="5">
    <source>
        <dbReference type="Proteomes" id="UP000078272"/>
    </source>
</evidence>
<gene>
    <name evidence="4" type="ORF">NS226_21365</name>
</gene>
<dbReference type="EMBL" id="LDPZ01000070">
    <property type="protein sequence ID" value="KTQ84627.1"/>
    <property type="molecule type" value="Genomic_DNA"/>
</dbReference>
<dbReference type="CDD" id="cd01949">
    <property type="entry name" value="GGDEF"/>
    <property type="match status" value="1"/>
</dbReference>